<dbReference type="PANTHER" id="PTHR46211">
    <property type="entry name" value="GLYCEROPHOSPHORYL DIESTER PHOSPHODIESTERASE"/>
    <property type="match status" value="1"/>
</dbReference>
<keyword evidence="3" id="KW-1185">Reference proteome</keyword>
<gene>
    <name evidence="2" type="ORF">OS889_12715</name>
</gene>
<dbReference type="PANTHER" id="PTHR46211:SF14">
    <property type="entry name" value="GLYCEROPHOSPHODIESTER PHOSPHODIESTERASE"/>
    <property type="match status" value="1"/>
</dbReference>
<reference evidence="2 3" key="1">
    <citation type="submission" date="2024-08" db="EMBL/GenBank/DDBJ databases">
        <title>Halobellus sp. MBLA0158 whole genome sequence.</title>
        <authorList>
            <person name="Hwang C.Y."/>
            <person name="Cho E.-S."/>
            <person name="Seo M.-J."/>
        </authorList>
    </citation>
    <scope>NUCLEOTIDE SEQUENCE [LARGE SCALE GENOMIC DNA]</scope>
    <source>
        <strain evidence="2 3">MBLA0158</strain>
    </source>
</reference>
<comment type="caution">
    <text evidence="2">The sequence shown here is derived from an EMBL/GenBank/DDBJ whole genome shotgun (WGS) entry which is preliminary data.</text>
</comment>
<dbReference type="EMBL" id="JBGNYA010000001">
    <property type="protein sequence ID" value="MFA1611868.1"/>
    <property type="molecule type" value="Genomic_DNA"/>
</dbReference>
<dbReference type="Pfam" id="PF03009">
    <property type="entry name" value="GDPD"/>
    <property type="match status" value="1"/>
</dbReference>
<protein>
    <submittedName>
        <fullName evidence="2">Glycerophosphodiester phosphodiesterase</fullName>
    </submittedName>
</protein>
<organism evidence="2 3">
    <name type="scientific">Halobellus rubicundus</name>
    <dbReference type="NCBI Taxonomy" id="2996466"/>
    <lineage>
        <taxon>Archaea</taxon>
        <taxon>Methanobacteriati</taxon>
        <taxon>Methanobacteriota</taxon>
        <taxon>Stenosarchaea group</taxon>
        <taxon>Halobacteria</taxon>
        <taxon>Halobacteriales</taxon>
        <taxon>Haloferacaceae</taxon>
        <taxon>Halobellus</taxon>
    </lineage>
</organism>
<dbReference type="InterPro" id="IPR030395">
    <property type="entry name" value="GP_PDE_dom"/>
</dbReference>
<sequence>MRPIAHRGCPAQYPENTLEAFRNSAPAVDMIETDVRRCGSGELVLFHDETLDRVTDATGVVAETPLSELREASVLGTGEQIPLLRELFEVVPSAVGLNLELKARDVAREVTEAAADHDHDVLVSSFHPSDLAAAAEAGAETALLLPSEETTPAEFDVGAALDVAAEHACSSVHPHVSLCLETDIVADAHARGFDVNAWTATSASEIERLRDRGVDGVVIDDCEHAALCRDA</sequence>
<evidence type="ECO:0000313" key="3">
    <source>
        <dbReference type="Proteomes" id="UP001570511"/>
    </source>
</evidence>
<dbReference type="PROSITE" id="PS51704">
    <property type="entry name" value="GP_PDE"/>
    <property type="match status" value="1"/>
</dbReference>
<evidence type="ECO:0000259" key="1">
    <source>
        <dbReference type="PROSITE" id="PS51704"/>
    </source>
</evidence>
<dbReference type="CDD" id="cd08556">
    <property type="entry name" value="GDPD"/>
    <property type="match status" value="1"/>
</dbReference>
<dbReference type="AlphaFoldDB" id="A0ABD5MFX7"/>
<dbReference type="Proteomes" id="UP001570511">
    <property type="component" value="Unassembled WGS sequence"/>
</dbReference>
<dbReference type="Gene3D" id="3.20.20.190">
    <property type="entry name" value="Phosphatidylinositol (PI) phosphodiesterase"/>
    <property type="match status" value="1"/>
</dbReference>
<dbReference type="SUPFAM" id="SSF51695">
    <property type="entry name" value="PLC-like phosphodiesterases"/>
    <property type="match status" value="1"/>
</dbReference>
<evidence type="ECO:0000313" key="2">
    <source>
        <dbReference type="EMBL" id="MFA1611868.1"/>
    </source>
</evidence>
<proteinExistence type="predicted"/>
<name>A0ABD5MFX7_9EURY</name>
<dbReference type="RefSeq" id="WP_372390254.1">
    <property type="nucleotide sequence ID" value="NZ_JBGNYA010000001.1"/>
</dbReference>
<feature type="domain" description="GP-PDE" evidence="1">
    <location>
        <begin position="1"/>
        <end position="229"/>
    </location>
</feature>
<accession>A0ABD5MFX7</accession>
<dbReference type="InterPro" id="IPR017946">
    <property type="entry name" value="PLC-like_Pdiesterase_TIM-brl"/>
</dbReference>